<dbReference type="GO" id="GO:0015128">
    <property type="term" value="F:gluconate transmembrane transporter activity"/>
    <property type="evidence" value="ECO:0007669"/>
    <property type="project" value="InterPro"/>
</dbReference>
<proteinExistence type="predicted"/>
<keyword evidence="1" id="KW-0812">Transmembrane</keyword>
<reference evidence="2 3" key="1">
    <citation type="submission" date="2018-08" db="EMBL/GenBank/DDBJ databases">
        <title>Whole Genome Sequence of the Moderate Halophilic Marine Bacterium Marinobacter litoralis Sw-45.</title>
        <authorList>
            <person name="Musa H."/>
        </authorList>
    </citation>
    <scope>NUCLEOTIDE SEQUENCE [LARGE SCALE GENOMIC DNA]</scope>
    <source>
        <strain evidence="2 3">Sw-45</strain>
    </source>
</reference>
<dbReference type="PANTHER" id="PTHR30354">
    <property type="entry name" value="GNT FAMILY GLUCONATE TRANSPORTER"/>
    <property type="match status" value="1"/>
</dbReference>
<dbReference type="InterPro" id="IPR003474">
    <property type="entry name" value="Glcn_transporter"/>
</dbReference>
<dbReference type="AlphaFoldDB" id="A0A3M2RKM3"/>
<feature type="transmembrane region" description="Helical" evidence="1">
    <location>
        <begin position="58"/>
        <end position="76"/>
    </location>
</feature>
<keyword evidence="1" id="KW-0472">Membrane</keyword>
<feature type="transmembrane region" description="Helical" evidence="1">
    <location>
        <begin position="27"/>
        <end position="46"/>
    </location>
</feature>
<keyword evidence="3" id="KW-1185">Reference proteome</keyword>
<feature type="transmembrane region" description="Helical" evidence="1">
    <location>
        <begin position="134"/>
        <end position="154"/>
    </location>
</feature>
<accession>A0A3M2RKM3</accession>
<organism evidence="2 3">
    <name type="scientific">Marinobacter litoralis</name>
    <dbReference type="NCBI Taxonomy" id="187981"/>
    <lineage>
        <taxon>Bacteria</taxon>
        <taxon>Pseudomonadati</taxon>
        <taxon>Pseudomonadota</taxon>
        <taxon>Gammaproteobacteria</taxon>
        <taxon>Pseudomonadales</taxon>
        <taxon>Marinobacteraceae</taxon>
        <taxon>Marinobacter</taxon>
    </lineage>
</organism>
<gene>
    <name evidence="2" type="primary">dsdX</name>
    <name evidence="2" type="ORF">DOQ08_00390</name>
</gene>
<dbReference type="EMBL" id="QMDL01000001">
    <property type="protein sequence ID" value="RMJ05719.1"/>
    <property type="molecule type" value="Genomic_DNA"/>
</dbReference>
<feature type="transmembrane region" description="Helical" evidence="1">
    <location>
        <begin position="358"/>
        <end position="376"/>
    </location>
</feature>
<dbReference type="OrthoDB" id="9787129at2"/>
<dbReference type="RefSeq" id="WP_114333219.1">
    <property type="nucleotide sequence ID" value="NZ_QMDL01000001.1"/>
</dbReference>
<dbReference type="Proteomes" id="UP000265903">
    <property type="component" value="Unassembled WGS sequence"/>
</dbReference>
<evidence type="ECO:0000313" key="3">
    <source>
        <dbReference type="Proteomes" id="UP000265903"/>
    </source>
</evidence>
<feature type="transmembrane region" description="Helical" evidence="1">
    <location>
        <begin position="303"/>
        <end position="323"/>
    </location>
</feature>
<feature type="transmembrane region" description="Helical" evidence="1">
    <location>
        <begin position="230"/>
        <end position="250"/>
    </location>
</feature>
<feature type="transmembrane region" description="Helical" evidence="1">
    <location>
        <begin position="174"/>
        <end position="196"/>
    </location>
</feature>
<feature type="transmembrane region" description="Helical" evidence="1">
    <location>
        <begin position="329"/>
        <end position="351"/>
    </location>
</feature>
<feature type="transmembrane region" description="Helical" evidence="1">
    <location>
        <begin position="262"/>
        <end position="283"/>
    </location>
</feature>
<dbReference type="PANTHER" id="PTHR30354:SF11">
    <property type="entry name" value="PERMEASE"/>
    <property type="match status" value="1"/>
</dbReference>
<protein>
    <submittedName>
        <fullName evidence="2">DsdX permease</fullName>
    </submittedName>
</protein>
<feature type="transmembrane region" description="Helical" evidence="1">
    <location>
        <begin position="100"/>
        <end position="122"/>
    </location>
</feature>
<feature type="transmembrane region" description="Helical" evidence="1">
    <location>
        <begin position="426"/>
        <end position="446"/>
    </location>
</feature>
<dbReference type="GO" id="GO:0005886">
    <property type="term" value="C:plasma membrane"/>
    <property type="evidence" value="ECO:0007669"/>
    <property type="project" value="TreeGrafter"/>
</dbReference>
<keyword evidence="1" id="KW-1133">Transmembrane helix</keyword>
<comment type="caution">
    <text evidence="2">The sequence shown here is derived from an EMBL/GenBank/DDBJ whole genome shotgun (WGS) entry which is preliminary data.</text>
</comment>
<dbReference type="Pfam" id="PF02447">
    <property type="entry name" value="GntP_permease"/>
    <property type="match status" value="1"/>
</dbReference>
<name>A0A3M2RKM3_9GAMM</name>
<feature type="transmembrane region" description="Helical" evidence="1">
    <location>
        <begin position="382"/>
        <end position="405"/>
    </location>
</feature>
<sequence length="447" mass="46550">MHLVLILVAVIIFIVFATSRLKLNPFITLLLASFLAAFAFGLPLADIEKTIRAGFGNILGYIGLVIVLGTIIGVILERTGAAIVMAESVVKWLGQKFPTLTMSIVGFIVAIPVFCDSGYVILNSLKRSMARTLNASPVAMTVALSTGLFATHTLVPPTPGPIAAAGNLGLENNLGMVIGIGLVFAIIAAFAGLFWASRCKDLPSTELEQAEEAFEEAREHYGELPSATKAFAPIFVPILLICIGSVANYPTAPLGDGMVYDILNFLGKPLNALLIGLGFALSLLQGRNKFEEFGRHTSKGLEVAAPIILITGAGGAFGAVLAATPLGSYLGDTLSTLGLGVIMPFIVAAALKSAQGSSTVALVTASALVTPLLPQLGLDSDLGRVLTVMAVGAGAMTVSHANDSYFWVVSQFSKMNVATAYKSHTAATLVMGLVTIACVWLTSLVAL</sequence>
<evidence type="ECO:0000313" key="2">
    <source>
        <dbReference type="EMBL" id="RMJ05719.1"/>
    </source>
</evidence>
<evidence type="ECO:0000256" key="1">
    <source>
        <dbReference type="SAM" id="Phobius"/>
    </source>
</evidence>